<evidence type="ECO:0000313" key="3">
    <source>
        <dbReference type="EMBL" id="PVD19531.1"/>
    </source>
</evidence>
<feature type="compositionally biased region" description="Basic and acidic residues" evidence="1">
    <location>
        <begin position="740"/>
        <end position="752"/>
    </location>
</feature>
<dbReference type="Proteomes" id="UP000245119">
    <property type="component" value="Linkage Group LG13"/>
</dbReference>
<name>A0A2T7NEE0_POMCA</name>
<sequence>MEHKVKQRSDEWLKLRKSVYLTASKFGDAVGVGLGKPFDFFQSLVSQDEEDTEDELNVSMQSAEQLNNMEHGRRMELVIREAYELLTGNRVMDSGFWIPSKDDPMHGLVGASPDGLVFDGSDSSRILGLVEFKAPVHNLFRKSDGAPGGIPRQYMVQIQGQMAVCGAAWCDFMAICIKTRQVMLKRVFFQPRYWSHISSALKQFCFAMQEAEIMKELGHDVTSGPFAVQLRRQTMQSNPFPAEDIITVQNLLTCMSPALFRGPTRKLLSFDVLVGNPYVLPCNLSKYSHDLLTKIDTEIGQKASVKLKAIKDGDGDIQKPVFCDGFVAEEVVIPDSPDKIVKDANYLFESQDGLEDMIPSSTRRCETQEDELQLIEKSSDIQMSGQRLEKDNCSVAKKSESASQQEISVEVSLLPAADQFTSSLPESSQSSSALKVSTVPSAFPEAPPVRKIRRPRQTEAQKSVQASRQMPASSSVISLPHASGLTPSVQVSGPLSKDKEASSQVTEKSSTAVLLVKSSAKDEWEAAAVGRPLPKTSAETITEPNAALDSSTISSHSSVQDTLPMAAQHSQNATMGAREACAATSCGVGMPVIHIPQTATQPLTAQDSHPPQSSKTLSADGNRSGSLPDEKEVFMRADSELDNKHETQAQSVTENSPDGDILIPGLTLLSKSNQDAIAACHNITPKDTADEKSDLPELVSPSVGEDVSESSKNEDVKETQLDSFSTEKSLKRPFPQRGNIPEETKKIKEDKVPNFGSHSTHMPMEDSVSALGQRRSVHEEQRSANEERRTSLEERSPLKDQIHRPWLNRLDNRTFQQVPGRDPESSFGRAVETEHGPGHFRGPEDSHIPSLLNIRVGGGSGNQRSLPYDRDAERNQTKLERSFHSSKTFDHQRMVADEDFGRRSNPNLDHRVPGFLHDFEGPRRNPREHLGQLPHRDARNLNFLGVDISGGIRQEMGQVSERWRDGGALRLDRSEFLSRDMEPGRGNWIGAPGPQWQSMRQILRPQQSADFGGLRSGWAGSQQLPDNFLGVRRPFDMLSQRNFPEGRERLGQRGNEADFRSDTIRNSAFRGFPPGRRPSEF</sequence>
<dbReference type="CDD" id="cd22343">
    <property type="entry name" value="PDDEXK_lambda_exonuclease-like"/>
    <property type="match status" value="1"/>
</dbReference>
<feature type="domain" description="YqaJ viral recombinase" evidence="2">
    <location>
        <begin position="11"/>
        <end position="167"/>
    </location>
</feature>
<feature type="compositionally biased region" description="Basic and acidic residues" evidence="1">
    <location>
        <begin position="709"/>
        <end position="720"/>
    </location>
</feature>
<protein>
    <recommendedName>
        <fullName evidence="2">YqaJ viral recombinase domain-containing protein</fullName>
    </recommendedName>
</protein>
<feature type="compositionally biased region" description="Polar residues" evidence="1">
    <location>
        <begin position="458"/>
        <end position="477"/>
    </location>
</feature>
<evidence type="ECO:0000259" key="2">
    <source>
        <dbReference type="Pfam" id="PF09588"/>
    </source>
</evidence>
<dbReference type="InterPro" id="IPR011335">
    <property type="entry name" value="Restrct_endonuc-II-like"/>
</dbReference>
<feature type="compositionally biased region" description="Basic and acidic residues" evidence="1">
    <location>
        <begin position="776"/>
        <end position="803"/>
    </location>
</feature>
<feature type="region of interest" description="Disordered" evidence="1">
    <location>
        <begin position="602"/>
        <end position="628"/>
    </location>
</feature>
<dbReference type="GO" id="GO:0006281">
    <property type="term" value="P:DNA repair"/>
    <property type="evidence" value="ECO:0007669"/>
    <property type="project" value="UniProtKB-ARBA"/>
</dbReference>
<dbReference type="OrthoDB" id="261614at2759"/>
<gene>
    <name evidence="3" type="ORF">C0Q70_20020</name>
</gene>
<dbReference type="Pfam" id="PF09588">
    <property type="entry name" value="YqaJ"/>
    <property type="match status" value="1"/>
</dbReference>
<dbReference type="Gene3D" id="3.90.320.10">
    <property type="match status" value="1"/>
</dbReference>
<feature type="region of interest" description="Disordered" evidence="1">
    <location>
        <begin position="1048"/>
        <end position="1081"/>
    </location>
</feature>
<proteinExistence type="predicted"/>
<comment type="caution">
    <text evidence="3">The sequence shown here is derived from an EMBL/GenBank/DDBJ whole genome shotgun (WGS) entry which is preliminary data.</text>
</comment>
<dbReference type="EMBL" id="PZQS01000013">
    <property type="protein sequence ID" value="PVD19531.1"/>
    <property type="molecule type" value="Genomic_DNA"/>
</dbReference>
<reference evidence="3 4" key="1">
    <citation type="submission" date="2018-04" db="EMBL/GenBank/DDBJ databases">
        <title>The genome of golden apple snail Pomacea canaliculata provides insight into stress tolerance and invasive adaptation.</title>
        <authorList>
            <person name="Liu C."/>
            <person name="Liu B."/>
            <person name="Ren Y."/>
            <person name="Zhang Y."/>
            <person name="Wang H."/>
            <person name="Li S."/>
            <person name="Jiang F."/>
            <person name="Yin L."/>
            <person name="Zhang G."/>
            <person name="Qian W."/>
            <person name="Fan W."/>
        </authorList>
    </citation>
    <scope>NUCLEOTIDE SEQUENCE [LARGE SCALE GENOMIC DNA]</scope>
    <source>
        <strain evidence="3">SZHN2017</strain>
        <tissue evidence="3">Muscle</tissue>
    </source>
</reference>
<dbReference type="InterPro" id="IPR011604">
    <property type="entry name" value="PDDEXK-like_dom_sf"/>
</dbReference>
<feature type="compositionally biased region" description="Polar residues" evidence="1">
    <location>
        <begin position="602"/>
        <end position="625"/>
    </location>
</feature>
<dbReference type="SUPFAM" id="SSF52980">
    <property type="entry name" value="Restriction endonuclease-like"/>
    <property type="match status" value="1"/>
</dbReference>
<evidence type="ECO:0000256" key="1">
    <source>
        <dbReference type="SAM" id="MobiDB-lite"/>
    </source>
</evidence>
<organism evidence="3 4">
    <name type="scientific">Pomacea canaliculata</name>
    <name type="common">Golden apple snail</name>
    <dbReference type="NCBI Taxonomy" id="400727"/>
    <lineage>
        <taxon>Eukaryota</taxon>
        <taxon>Metazoa</taxon>
        <taxon>Spiralia</taxon>
        <taxon>Lophotrochozoa</taxon>
        <taxon>Mollusca</taxon>
        <taxon>Gastropoda</taxon>
        <taxon>Caenogastropoda</taxon>
        <taxon>Architaenioglossa</taxon>
        <taxon>Ampullarioidea</taxon>
        <taxon>Ampullariidae</taxon>
        <taxon>Pomacea</taxon>
    </lineage>
</organism>
<dbReference type="PANTHER" id="PTHR46609:SF6">
    <property type="entry name" value="EXONUCLEASE, PHAGE-TYPE_RECB, C-TERMINAL DOMAIN-CONTAINING PROTEIN-RELATED"/>
    <property type="match status" value="1"/>
</dbReference>
<dbReference type="InterPro" id="IPR019080">
    <property type="entry name" value="YqaJ_viral_recombinase"/>
</dbReference>
<feature type="region of interest" description="Disordered" evidence="1">
    <location>
        <begin position="684"/>
        <end position="875"/>
    </location>
</feature>
<dbReference type="InterPro" id="IPR051703">
    <property type="entry name" value="NF-kappa-B_Signaling_Reg"/>
</dbReference>
<feature type="region of interest" description="Disordered" evidence="1">
    <location>
        <begin position="422"/>
        <end position="510"/>
    </location>
</feature>
<feature type="compositionally biased region" description="Basic and acidic residues" evidence="1">
    <location>
        <begin position="1048"/>
        <end position="1063"/>
    </location>
</feature>
<keyword evidence="4" id="KW-1185">Reference proteome</keyword>
<evidence type="ECO:0000313" key="4">
    <source>
        <dbReference type="Proteomes" id="UP000245119"/>
    </source>
</evidence>
<accession>A0A2T7NEE0</accession>
<dbReference type="AlphaFoldDB" id="A0A2T7NEE0"/>
<dbReference type="PANTHER" id="PTHR46609">
    <property type="entry name" value="EXONUCLEASE, PHAGE-TYPE/RECB, C-TERMINAL DOMAIN-CONTAINING PROTEIN"/>
    <property type="match status" value="1"/>
</dbReference>
<feature type="compositionally biased region" description="Low complexity" evidence="1">
    <location>
        <begin position="422"/>
        <end position="432"/>
    </location>
</feature>
<feature type="compositionally biased region" description="Basic and acidic residues" evidence="1">
    <location>
        <begin position="831"/>
        <end position="847"/>
    </location>
</feature>